<comment type="caution">
    <text evidence="1">The sequence shown here is derived from an EMBL/GenBank/DDBJ whole genome shotgun (WGS) entry which is preliminary data.</text>
</comment>
<dbReference type="EMBL" id="BART01018525">
    <property type="protein sequence ID" value="GAG75577.1"/>
    <property type="molecule type" value="Genomic_DNA"/>
</dbReference>
<gene>
    <name evidence="1" type="ORF">S01H4_34945</name>
</gene>
<reference evidence="1" key="1">
    <citation type="journal article" date="2014" name="Front. Microbiol.">
        <title>High frequency of phylogenetically diverse reductive dehalogenase-homologous genes in deep subseafloor sedimentary metagenomes.</title>
        <authorList>
            <person name="Kawai M."/>
            <person name="Futagami T."/>
            <person name="Toyoda A."/>
            <person name="Takaki Y."/>
            <person name="Nishi S."/>
            <person name="Hori S."/>
            <person name="Arai W."/>
            <person name="Tsubouchi T."/>
            <person name="Morono Y."/>
            <person name="Uchiyama I."/>
            <person name="Ito T."/>
            <person name="Fujiyama A."/>
            <person name="Inagaki F."/>
            <person name="Takami H."/>
        </authorList>
    </citation>
    <scope>NUCLEOTIDE SEQUENCE</scope>
    <source>
        <strain evidence="1">Expedition CK06-06</strain>
    </source>
</reference>
<name>X1B2M8_9ZZZZ</name>
<feature type="non-terminal residue" evidence="1">
    <location>
        <position position="189"/>
    </location>
</feature>
<sequence length="189" mass="22245">MLELINTKERVIVEIINKGQSHLEDLGVPKKISVYTSSIMFRYLQKGKIPQNILNYFVAALYIAQRHPLSFPMHKKKSKFCGLYIIEEGSLDYCVNEIIRTLGFRKILDDRNYPYFLDPLDLGLKIIKNIVEKECQEALMQFFYCSIPIDAQLLSEKLTTMTIFEMQIFHDELFRQIYEIIYELVSSEL</sequence>
<proteinExistence type="predicted"/>
<organism evidence="1">
    <name type="scientific">marine sediment metagenome</name>
    <dbReference type="NCBI Taxonomy" id="412755"/>
    <lineage>
        <taxon>unclassified sequences</taxon>
        <taxon>metagenomes</taxon>
        <taxon>ecological metagenomes</taxon>
    </lineage>
</organism>
<protein>
    <submittedName>
        <fullName evidence="1">Uncharacterized protein</fullName>
    </submittedName>
</protein>
<evidence type="ECO:0000313" key="1">
    <source>
        <dbReference type="EMBL" id="GAG75577.1"/>
    </source>
</evidence>
<accession>X1B2M8</accession>
<dbReference type="AlphaFoldDB" id="X1B2M8"/>